<dbReference type="PANTHER" id="PTHR43472:SF1">
    <property type="entry name" value="PHOSPHORIBOSYLAMINE--GLYCINE LIGASE, CHLOROPLASTIC"/>
    <property type="match status" value="1"/>
</dbReference>
<dbReference type="RefSeq" id="WP_031575996.1">
    <property type="nucleotide sequence ID" value="NZ_DAMAXS010000001.1"/>
</dbReference>
<feature type="domain" description="ATP-grasp" evidence="14">
    <location>
        <begin position="107"/>
        <end position="313"/>
    </location>
</feature>
<dbReference type="SUPFAM" id="SSF52440">
    <property type="entry name" value="PreATP-grasp domain"/>
    <property type="match status" value="1"/>
</dbReference>
<dbReference type="Gene3D" id="3.30.470.20">
    <property type="entry name" value="ATP-grasp fold, B domain"/>
    <property type="match status" value="1"/>
</dbReference>
<dbReference type="InterPro" id="IPR020561">
    <property type="entry name" value="PRibGlycinamid_synth_ATP-grasp"/>
</dbReference>
<evidence type="ECO:0000256" key="2">
    <source>
        <dbReference type="ARBA" id="ARBA00001946"/>
    </source>
</evidence>
<dbReference type="GO" id="GO:0046872">
    <property type="term" value="F:metal ion binding"/>
    <property type="evidence" value="ECO:0007669"/>
    <property type="project" value="InterPro"/>
</dbReference>
<dbReference type="EMBL" id="FNDZ01000004">
    <property type="protein sequence ID" value="SDI77774.1"/>
    <property type="molecule type" value="Genomic_DNA"/>
</dbReference>
<evidence type="ECO:0000256" key="7">
    <source>
        <dbReference type="ARBA" id="ARBA00022755"/>
    </source>
</evidence>
<dbReference type="GO" id="GO:0006189">
    <property type="term" value="P:'de novo' IMP biosynthetic process"/>
    <property type="evidence" value="ECO:0007669"/>
    <property type="project" value="UniProtKB-UniRule"/>
</dbReference>
<keyword evidence="6 13" id="KW-0547">Nucleotide-binding</keyword>
<name>A0A1G8NC01_9CLOT</name>
<dbReference type="Pfam" id="PF01071">
    <property type="entry name" value="GARS_A"/>
    <property type="match status" value="1"/>
</dbReference>
<evidence type="ECO:0000256" key="4">
    <source>
        <dbReference type="ARBA" id="ARBA00013255"/>
    </source>
</evidence>
<protein>
    <recommendedName>
        <fullName evidence="4 12">Phosphoribosylamine--glycine ligase</fullName>
        <ecNumber evidence="4 12">6.3.4.13</ecNumber>
    </recommendedName>
    <alternativeName>
        <fullName evidence="12">GARS</fullName>
    </alternativeName>
    <alternativeName>
        <fullName evidence="10 12">Glycinamide ribonucleotide synthetase</fullName>
    </alternativeName>
    <alternativeName>
        <fullName evidence="11 12">Phosphoribosylglycinamide synthetase</fullName>
    </alternativeName>
</protein>
<dbReference type="Pfam" id="PF02843">
    <property type="entry name" value="GARS_C"/>
    <property type="match status" value="1"/>
</dbReference>
<proteinExistence type="inferred from homology"/>
<dbReference type="GO" id="GO:0005524">
    <property type="term" value="F:ATP binding"/>
    <property type="evidence" value="ECO:0007669"/>
    <property type="project" value="UniProtKB-UniRule"/>
</dbReference>
<comment type="similarity">
    <text evidence="9 12">Belongs to the GARS family.</text>
</comment>
<dbReference type="PROSITE" id="PS00184">
    <property type="entry name" value="GARS"/>
    <property type="match status" value="1"/>
</dbReference>
<evidence type="ECO:0000256" key="9">
    <source>
        <dbReference type="ARBA" id="ARBA00038345"/>
    </source>
</evidence>
<dbReference type="Proteomes" id="UP000183255">
    <property type="component" value="Unassembled WGS sequence"/>
</dbReference>
<dbReference type="InterPro" id="IPR020560">
    <property type="entry name" value="PRibGlycinamide_synth_C-dom"/>
</dbReference>
<dbReference type="GO" id="GO:0009113">
    <property type="term" value="P:purine nucleobase biosynthetic process"/>
    <property type="evidence" value="ECO:0007669"/>
    <property type="project" value="InterPro"/>
</dbReference>
<dbReference type="InterPro" id="IPR020559">
    <property type="entry name" value="PRibGlycinamide_synth_CS"/>
</dbReference>
<dbReference type="GO" id="GO:0004637">
    <property type="term" value="F:phosphoribosylamine-glycine ligase activity"/>
    <property type="evidence" value="ECO:0007669"/>
    <property type="project" value="UniProtKB-UniRule"/>
</dbReference>
<keyword evidence="5 12" id="KW-0436">Ligase</keyword>
<dbReference type="InterPro" id="IPR011761">
    <property type="entry name" value="ATP-grasp"/>
</dbReference>
<sequence length="417" mass="46701">MKILIVGEGAREQAIAHKLSQSPNVEEVYLCPGNGGTRYLKKCTNLPQMTQEELLDFSVKTGISYTVVGPEKDLMEGIVDLFQAHQQRIIGPHKDAALLEGSKSFAKDFMKRHHIKTAAYEVFDDFHKAQEYLETASYPLVIKADGLAQGKGVEIVLDYESALTILTEFMVQEKFQDASKTIVVEEYLVGKEASIISLYDGNHIVPLWSTMDHKKIGTGETGLNTGGMGSITPNPHYTPFMEEDFNKNILLPTRDGLSQDGLTFQGILFFGLMMTEKGVYLLEYNLRFGDPETQSLLQVLSSDLHEVFLSLLSGKLKDTPLTFQEDGASCVVLSSAGYPLDYKKGIDITDYFRLCPEDITLYSYKSRSEKDRVLSDSGRVLSVVASGDKDEATDKIYRFLEKVRNENLYYRNDIGKI</sequence>
<dbReference type="HAMAP" id="MF_00138">
    <property type="entry name" value="GARS"/>
    <property type="match status" value="1"/>
</dbReference>
<dbReference type="PROSITE" id="PS50975">
    <property type="entry name" value="ATP_GRASP"/>
    <property type="match status" value="1"/>
</dbReference>
<evidence type="ECO:0000313" key="15">
    <source>
        <dbReference type="EMBL" id="SDI77774.1"/>
    </source>
</evidence>
<dbReference type="InterPro" id="IPR016185">
    <property type="entry name" value="PreATP-grasp_dom_sf"/>
</dbReference>
<dbReference type="InterPro" id="IPR000115">
    <property type="entry name" value="PRibGlycinamide_synth"/>
</dbReference>
<organism evidence="15 16">
    <name type="scientific">Proteiniclasticum ruminis</name>
    <dbReference type="NCBI Taxonomy" id="398199"/>
    <lineage>
        <taxon>Bacteria</taxon>
        <taxon>Bacillati</taxon>
        <taxon>Bacillota</taxon>
        <taxon>Clostridia</taxon>
        <taxon>Eubacteriales</taxon>
        <taxon>Clostridiaceae</taxon>
        <taxon>Proteiniclasticum</taxon>
    </lineage>
</organism>
<dbReference type="NCBIfam" id="TIGR00877">
    <property type="entry name" value="purD"/>
    <property type="match status" value="1"/>
</dbReference>
<dbReference type="InterPro" id="IPR037123">
    <property type="entry name" value="PRibGlycinamide_synth_C_sf"/>
</dbReference>
<evidence type="ECO:0000256" key="13">
    <source>
        <dbReference type="PROSITE-ProRule" id="PRU00409"/>
    </source>
</evidence>
<comment type="pathway">
    <text evidence="3 12">Purine metabolism; IMP biosynthesis via de novo pathway; N(1)-(5-phospho-D-ribosyl)glycinamide from 5-phospho-alpha-D-ribose 1-diphosphate: step 2/2.</text>
</comment>
<comment type="cofactor">
    <cofactor evidence="2">
        <name>Mg(2+)</name>
        <dbReference type="ChEBI" id="CHEBI:18420"/>
    </cofactor>
</comment>
<dbReference type="UniPathway" id="UPA00074">
    <property type="reaction ID" value="UER00125"/>
</dbReference>
<evidence type="ECO:0000256" key="10">
    <source>
        <dbReference type="ARBA" id="ARBA00042242"/>
    </source>
</evidence>
<dbReference type="Gene3D" id="3.40.50.20">
    <property type="match status" value="1"/>
</dbReference>
<evidence type="ECO:0000256" key="6">
    <source>
        <dbReference type="ARBA" id="ARBA00022741"/>
    </source>
</evidence>
<evidence type="ECO:0000256" key="12">
    <source>
        <dbReference type="HAMAP-Rule" id="MF_00138"/>
    </source>
</evidence>
<evidence type="ECO:0000256" key="3">
    <source>
        <dbReference type="ARBA" id="ARBA00005174"/>
    </source>
</evidence>
<dbReference type="Pfam" id="PF02844">
    <property type="entry name" value="GARS_N"/>
    <property type="match status" value="1"/>
</dbReference>
<dbReference type="SUPFAM" id="SSF56059">
    <property type="entry name" value="Glutathione synthetase ATP-binding domain-like"/>
    <property type="match status" value="1"/>
</dbReference>
<dbReference type="InterPro" id="IPR011054">
    <property type="entry name" value="Rudment_hybrid_motif"/>
</dbReference>
<evidence type="ECO:0000256" key="1">
    <source>
        <dbReference type="ARBA" id="ARBA00001936"/>
    </source>
</evidence>
<dbReference type="EC" id="6.3.4.13" evidence="4 12"/>
<keyword evidence="8 13" id="KW-0067">ATP-binding</keyword>
<evidence type="ECO:0000313" key="16">
    <source>
        <dbReference type="Proteomes" id="UP000183255"/>
    </source>
</evidence>
<evidence type="ECO:0000256" key="8">
    <source>
        <dbReference type="ARBA" id="ARBA00022840"/>
    </source>
</evidence>
<dbReference type="Gene3D" id="3.30.1490.20">
    <property type="entry name" value="ATP-grasp fold, A domain"/>
    <property type="match status" value="1"/>
</dbReference>
<evidence type="ECO:0000259" key="14">
    <source>
        <dbReference type="PROSITE" id="PS50975"/>
    </source>
</evidence>
<dbReference type="AlphaFoldDB" id="A0A1G8NC01"/>
<dbReference type="InterPro" id="IPR020562">
    <property type="entry name" value="PRibGlycinamide_synth_N"/>
</dbReference>
<accession>A0A1G8NC01</accession>
<dbReference type="Gene3D" id="3.90.600.10">
    <property type="entry name" value="Phosphoribosylglycinamide synthetase, C-terminal domain"/>
    <property type="match status" value="1"/>
</dbReference>
<evidence type="ECO:0000256" key="5">
    <source>
        <dbReference type="ARBA" id="ARBA00022598"/>
    </source>
</evidence>
<reference evidence="15 16" key="1">
    <citation type="submission" date="2016-10" db="EMBL/GenBank/DDBJ databases">
        <authorList>
            <person name="de Groot N.N."/>
        </authorList>
    </citation>
    <scope>NUCLEOTIDE SEQUENCE [LARGE SCALE GENOMIC DNA]</scope>
    <source>
        <strain evidence="15 16">CGMCC 1.5058</strain>
    </source>
</reference>
<dbReference type="SMART" id="SM01209">
    <property type="entry name" value="GARS_A"/>
    <property type="match status" value="1"/>
</dbReference>
<dbReference type="PANTHER" id="PTHR43472">
    <property type="entry name" value="PHOSPHORIBOSYLAMINE--GLYCINE LIGASE"/>
    <property type="match status" value="1"/>
</dbReference>
<keyword evidence="7 12" id="KW-0658">Purine biosynthesis</keyword>
<comment type="catalytic activity">
    <reaction evidence="12">
        <text>5-phospho-beta-D-ribosylamine + glycine + ATP = N(1)-(5-phospho-beta-D-ribosyl)glycinamide + ADP + phosphate + H(+)</text>
        <dbReference type="Rhea" id="RHEA:17453"/>
        <dbReference type="ChEBI" id="CHEBI:15378"/>
        <dbReference type="ChEBI" id="CHEBI:30616"/>
        <dbReference type="ChEBI" id="CHEBI:43474"/>
        <dbReference type="ChEBI" id="CHEBI:57305"/>
        <dbReference type="ChEBI" id="CHEBI:58681"/>
        <dbReference type="ChEBI" id="CHEBI:143788"/>
        <dbReference type="ChEBI" id="CHEBI:456216"/>
        <dbReference type="EC" id="6.3.4.13"/>
    </reaction>
</comment>
<dbReference type="SUPFAM" id="SSF51246">
    <property type="entry name" value="Rudiment single hybrid motif"/>
    <property type="match status" value="1"/>
</dbReference>
<dbReference type="SMART" id="SM01210">
    <property type="entry name" value="GARS_C"/>
    <property type="match status" value="1"/>
</dbReference>
<dbReference type="InterPro" id="IPR013815">
    <property type="entry name" value="ATP_grasp_subdomain_1"/>
</dbReference>
<comment type="cofactor">
    <cofactor evidence="1">
        <name>Mn(2+)</name>
        <dbReference type="ChEBI" id="CHEBI:29035"/>
    </cofactor>
</comment>
<evidence type="ECO:0000256" key="11">
    <source>
        <dbReference type="ARBA" id="ARBA00042864"/>
    </source>
</evidence>
<gene>
    <name evidence="12" type="primary">purD</name>
    <name evidence="15" type="ORF">SAMN05421804_104160</name>
</gene>